<sequence>MAYFIEGPLADELGLYWAGKTDKEGKKHKKAQQPILTIENYVRMQMQHWTRDGYQYRNEGNRVDNTNLLNNHCFTSARLSEVCQAVYDDLECILSWSGGEPEFRIKFKREECKGKDEKQPEHPFGEQIVGPDGVPPPLFAQPMLHWLANIISSRVFADYQTVEQALAARPPKNSGSYRVVPWAKAKENEPVFPKWTANGRGKKPRTPTSWANQAYDWARRANFVTQVFGMYAPRRAQLINVNNKYSLGEVLRFAS</sequence>
<evidence type="ECO:0000313" key="2">
    <source>
        <dbReference type="Proteomes" id="UP001303115"/>
    </source>
</evidence>
<reference evidence="2" key="1">
    <citation type="journal article" date="2023" name="Mol. Phylogenet. Evol.">
        <title>Genome-scale phylogeny and comparative genomics of the fungal order Sordariales.</title>
        <authorList>
            <person name="Hensen N."/>
            <person name="Bonometti L."/>
            <person name="Westerberg I."/>
            <person name="Brannstrom I.O."/>
            <person name="Guillou S."/>
            <person name="Cros-Aarteil S."/>
            <person name="Calhoun S."/>
            <person name="Haridas S."/>
            <person name="Kuo A."/>
            <person name="Mondo S."/>
            <person name="Pangilinan J."/>
            <person name="Riley R."/>
            <person name="LaButti K."/>
            <person name="Andreopoulos B."/>
            <person name="Lipzen A."/>
            <person name="Chen C."/>
            <person name="Yan M."/>
            <person name="Daum C."/>
            <person name="Ng V."/>
            <person name="Clum A."/>
            <person name="Steindorff A."/>
            <person name="Ohm R.A."/>
            <person name="Martin F."/>
            <person name="Silar P."/>
            <person name="Natvig D.O."/>
            <person name="Lalanne C."/>
            <person name="Gautier V."/>
            <person name="Ament-Velasquez S.L."/>
            <person name="Kruys A."/>
            <person name="Hutchinson M.I."/>
            <person name="Powell A.J."/>
            <person name="Barry K."/>
            <person name="Miller A.N."/>
            <person name="Grigoriev I.V."/>
            <person name="Debuchy R."/>
            <person name="Gladieux P."/>
            <person name="Hiltunen Thoren M."/>
            <person name="Johannesson H."/>
        </authorList>
    </citation>
    <scope>NUCLEOTIDE SEQUENCE [LARGE SCALE GENOMIC DNA]</scope>
    <source>
        <strain evidence="2">CBS 284.82</strain>
    </source>
</reference>
<protein>
    <submittedName>
        <fullName evidence="1">Uncharacterized protein</fullName>
    </submittedName>
</protein>
<proteinExistence type="predicted"/>
<dbReference type="AlphaFoldDB" id="A0AAN6PC14"/>
<dbReference type="PANTHER" id="PTHR37535:SF3">
    <property type="entry name" value="FLUG DOMAIN-CONTAINING PROTEIN"/>
    <property type="match status" value="1"/>
</dbReference>
<dbReference type="EMBL" id="MU854543">
    <property type="protein sequence ID" value="KAK4033242.1"/>
    <property type="molecule type" value="Genomic_DNA"/>
</dbReference>
<organism evidence="1 2">
    <name type="scientific">Parachaetomium inaequale</name>
    <dbReference type="NCBI Taxonomy" id="2588326"/>
    <lineage>
        <taxon>Eukaryota</taxon>
        <taxon>Fungi</taxon>
        <taxon>Dikarya</taxon>
        <taxon>Ascomycota</taxon>
        <taxon>Pezizomycotina</taxon>
        <taxon>Sordariomycetes</taxon>
        <taxon>Sordariomycetidae</taxon>
        <taxon>Sordariales</taxon>
        <taxon>Chaetomiaceae</taxon>
        <taxon>Parachaetomium</taxon>
    </lineage>
</organism>
<dbReference type="Proteomes" id="UP001303115">
    <property type="component" value="Unassembled WGS sequence"/>
</dbReference>
<comment type="caution">
    <text evidence="1">The sequence shown here is derived from an EMBL/GenBank/DDBJ whole genome shotgun (WGS) entry which is preliminary data.</text>
</comment>
<dbReference type="PANTHER" id="PTHR37535">
    <property type="entry name" value="FLUG DOMAIN PROTEIN"/>
    <property type="match status" value="1"/>
</dbReference>
<evidence type="ECO:0000313" key="1">
    <source>
        <dbReference type="EMBL" id="KAK4033242.1"/>
    </source>
</evidence>
<keyword evidence="2" id="KW-1185">Reference proteome</keyword>
<name>A0AAN6PC14_9PEZI</name>
<gene>
    <name evidence="1" type="ORF">C8A01DRAFT_40308</name>
</gene>
<accession>A0AAN6PC14</accession>